<dbReference type="Proteomes" id="UP000828390">
    <property type="component" value="Unassembled WGS sequence"/>
</dbReference>
<dbReference type="AlphaFoldDB" id="A0A9D4GHZ5"/>
<dbReference type="EMBL" id="JAIWYP010000005">
    <property type="protein sequence ID" value="KAH3817212.1"/>
    <property type="molecule type" value="Genomic_DNA"/>
</dbReference>
<accession>A0A9D4GHZ5</accession>
<proteinExistence type="predicted"/>
<protein>
    <submittedName>
        <fullName evidence="1">Uncharacterized protein</fullName>
    </submittedName>
</protein>
<reference evidence="1" key="1">
    <citation type="journal article" date="2019" name="bioRxiv">
        <title>The Genome of the Zebra Mussel, Dreissena polymorpha: A Resource for Invasive Species Research.</title>
        <authorList>
            <person name="McCartney M.A."/>
            <person name="Auch B."/>
            <person name="Kono T."/>
            <person name="Mallez S."/>
            <person name="Zhang Y."/>
            <person name="Obille A."/>
            <person name="Becker A."/>
            <person name="Abrahante J.E."/>
            <person name="Garbe J."/>
            <person name="Badalamenti J.P."/>
            <person name="Herman A."/>
            <person name="Mangelson H."/>
            <person name="Liachko I."/>
            <person name="Sullivan S."/>
            <person name="Sone E.D."/>
            <person name="Koren S."/>
            <person name="Silverstein K.A.T."/>
            <person name="Beckman K.B."/>
            <person name="Gohl D.M."/>
        </authorList>
    </citation>
    <scope>NUCLEOTIDE SEQUENCE</scope>
    <source>
        <strain evidence="1">Duluth1</strain>
        <tissue evidence="1">Whole animal</tissue>
    </source>
</reference>
<name>A0A9D4GHZ5_DREPO</name>
<organism evidence="1 2">
    <name type="scientific">Dreissena polymorpha</name>
    <name type="common">Zebra mussel</name>
    <name type="synonym">Mytilus polymorpha</name>
    <dbReference type="NCBI Taxonomy" id="45954"/>
    <lineage>
        <taxon>Eukaryota</taxon>
        <taxon>Metazoa</taxon>
        <taxon>Spiralia</taxon>
        <taxon>Lophotrochozoa</taxon>
        <taxon>Mollusca</taxon>
        <taxon>Bivalvia</taxon>
        <taxon>Autobranchia</taxon>
        <taxon>Heteroconchia</taxon>
        <taxon>Euheterodonta</taxon>
        <taxon>Imparidentia</taxon>
        <taxon>Neoheterodontei</taxon>
        <taxon>Myida</taxon>
        <taxon>Dreissenoidea</taxon>
        <taxon>Dreissenidae</taxon>
        <taxon>Dreissena</taxon>
    </lineage>
</organism>
<comment type="caution">
    <text evidence="1">The sequence shown here is derived from an EMBL/GenBank/DDBJ whole genome shotgun (WGS) entry which is preliminary data.</text>
</comment>
<reference evidence="1" key="2">
    <citation type="submission" date="2020-11" db="EMBL/GenBank/DDBJ databases">
        <authorList>
            <person name="McCartney M.A."/>
            <person name="Auch B."/>
            <person name="Kono T."/>
            <person name="Mallez S."/>
            <person name="Becker A."/>
            <person name="Gohl D.M."/>
            <person name="Silverstein K.A.T."/>
            <person name="Koren S."/>
            <person name="Bechman K.B."/>
            <person name="Herman A."/>
            <person name="Abrahante J.E."/>
            <person name="Garbe J."/>
        </authorList>
    </citation>
    <scope>NUCLEOTIDE SEQUENCE</scope>
    <source>
        <strain evidence="1">Duluth1</strain>
        <tissue evidence="1">Whole animal</tissue>
    </source>
</reference>
<evidence type="ECO:0000313" key="1">
    <source>
        <dbReference type="EMBL" id="KAH3817212.1"/>
    </source>
</evidence>
<gene>
    <name evidence="1" type="ORF">DPMN_118744</name>
</gene>
<keyword evidence="2" id="KW-1185">Reference proteome</keyword>
<evidence type="ECO:0000313" key="2">
    <source>
        <dbReference type="Proteomes" id="UP000828390"/>
    </source>
</evidence>
<sequence>MMNVISAPPSTFEMEKFWKLESMGISSESTDGTSGNLQEYMSNNISFEDGRYVAKLP</sequence>